<dbReference type="STRING" id="1429043.X474_05720"/>
<dbReference type="InterPro" id="IPR052042">
    <property type="entry name" value="Tail_sheath_structural"/>
</dbReference>
<dbReference type="OrthoDB" id="9767864at2"/>
<dbReference type="PATRIC" id="fig|1429043.3.peg.1217"/>
<name>A0A0D2JGX4_9BACT</name>
<gene>
    <name evidence="1" type="ORF">X474_05720</name>
</gene>
<dbReference type="RefSeq" id="WP_044347264.1">
    <property type="nucleotide sequence ID" value="NZ_AZAC01000005.1"/>
</dbReference>
<organism evidence="1 2">
    <name type="scientific">Dethiosulfatarculus sandiegensis</name>
    <dbReference type="NCBI Taxonomy" id="1429043"/>
    <lineage>
        <taxon>Bacteria</taxon>
        <taxon>Pseudomonadati</taxon>
        <taxon>Thermodesulfobacteriota</taxon>
        <taxon>Desulfarculia</taxon>
        <taxon>Desulfarculales</taxon>
        <taxon>Desulfarculaceae</taxon>
        <taxon>Dethiosulfatarculus</taxon>
    </lineage>
</organism>
<evidence type="ECO:0000313" key="2">
    <source>
        <dbReference type="Proteomes" id="UP000032233"/>
    </source>
</evidence>
<sequence>MSYSHGVYASQLPTSIVPPRRVYCSLPVIIGTSPVHMISEGITGAVNEPVLAHSYDEAVKALGYSEDWGKYTLSEAIYTYFALYGVGPIVLINVFDPATHKTEVTDEAATFAGGIITLANPGLVSDPVIKSSDGVTTYVANTDYTFDKITGVISLVEGGSITAGAEVKLTYSYGDPGKVTSNQIIGGVNAETGAKSGLELANEVFPRFGLVPALILAPGWSHDPIVAAVMATKADSLNGGHFDAMAVADIPCDASGCTKYSDVAAWKATNNYTDSNLVACWPMLKLGDKKFHLSTQAAALMGKVDEANDDIPYESPSNKPLEMNGAVLADGSEVWLGPESASYLNGQGVTTALNWNGRWTLWGNRTAAYPTITDVKDSFIPVQRMFRWKANEFVLTFWQKVDQPITKRIVESIVDSENIRLNGLAAREAILGGRIEFLAEENPVTDLMDGVMAFHLYLTPPSPAREISARLEYDPGYLSTLFAR</sequence>
<accession>A0A0D2JGX4</accession>
<comment type="caution">
    <text evidence="1">The sequence shown here is derived from an EMBL/GenBank/DDBJ whole genome shotgun (WGS) entry which is preliminary data.</text>
</comment>
<dbReference type="PANTHER" id="PTHR35861">
    <property type="match status" value="1"/>
</dbReference>
<protein>
    <submittedName>
        <fullName evidence="1">Phage tail protein</fullName>
    </submittedName>
</protein>
<proteinExistence type="predicted"/>
<dbReference type="InParanoid" id="A0A0D2JGX4"/>
<dbReference type="PANTHER" id="PTHR35861:SF2">
    <property type="entry name" value="FELS-2 PROPHAGE PROTEIN"/>
    <property type="match status" value="1"/>
</dbReference>
<dbReference type="EMBL" id="AZAC01000005">
    <property type="protein sequence ID" value="KIX14981.1"/>
    <property type="molecule type" value="Genomic_DNA"/>
</dbReference>
<dbReference type="Proteomes" id="UP000032233">
    <property type="component" value="Unassembled WGS sequence"/>
</dbReference>
<keyword evidence="2" id="KW-1185">Reference proteome</keyword>
<reference evidence="1 2" key="1">
    <citation type="submission" date="2013-11" db="EMBL/GenBank/DDBJ databases">
        <title>Metagenomic analysis of a methanogenic consortium involved in long chain n-alkane degradation.</title>
        <authorList>
            <person name="Davidova I.A."/>
            <person name="Callaghan A.V."/>
            <person name="Wawrik B."/>
            <person name="Pruitt S."/>
            <person name="Marks C."/>
            <person name="Duncan K.E."/>
            <person name="Suflita J.M."/>
        </authorList>
    </citation>
    <scope>NUCLEOTIDE SEQUENCE [LARGE SCALE GENOMIC DNA]</scope>
    <source>
        <strain evidence="1 2">SPR</strain>
    </source>
</reference>
<dbReference type="AlphaFoldDB" id="A0A0D2JGX4"/>
<evidence type="ECO:0000313" key="1">
    <source>
        <dbReference type="EMBL" id="KIX14981.1"/>
    </source>
</evidence>